<evidence type="ECO:0000313" key="1">
    <source>
        <dbReference type="EMBL" id="KAF5764720.1"/>
    </source>
</evidence>
<dbReference type="Gramene" id="mRNA:HanXRQr2_Chr15g0695331">
    <property type="protein sequence ID" value="mRNA:HanXRQr2_Chr15g0695331"/>
    <property type="gene ID" value="HanXRQr2_Chr15g0695331"/>
</dbReference>
<proteinExistence type="predicted"/>
<reference evidence="1 3" key="1">
    <citation type="journal article" date="2017" name="Nature">
        <title>The sunflower genome provides insights into oil metabolism, flowering and Asterid evolution.</title>
        <authorList>
            <person name="Badouin H."/>
            <person name="Gouzy J."/>
            <person name="Grassa C.J."/>
            <person name="Murat F."/>
            <person name="Staton S.E."/>
            <person name="Cottret L."/>
            <person name="Lelandais-Briere C."/>
            <person name="Owens G.L."/>
            <person name="Carrere S."/>
            <person name="Mayjonade B."/>
            <person name="Legrand L."/>
            <person name="Gill N."/>
            <person name="Kane N.C."/>
            <person name="Bowers J.E."/>
            <person name="Hubner S."/>
            <person name="Bellec A."/>
            <person name="Berard A."/>
            <person name="Berges H."/>
            <person name="Blanchet N."/>
            <person name="Boniface M.C."/>
            <person name="Brunel D."/>
            <person name="Catrice O."/>
            <person name="Chaidir N."/>
            <person name="Claudel C."/>
            <person name="Donnadieu C."/>
            <person name="Faraut T."/>
            <person name="Fievet G."/>
            <person name="Helmstetter N."/>
            <person name="King M."/>
            <person name="Knapp S.J."/>
            <person name="Lai Z."/>
            <person name="Le Paslier M.C."/>
            <person name="Lippi Y."/>
            <person name="Lorenzon L."/>
            <person name="Mandel J.R."/>
            <person name="Marage G."/>
            <person name="Marchand G."/>
            <person name="Marquand E."/>
            <person name="Bret-Mestries E."/>
            <person name="Morien E."/>
            <person name="Nambeesan S."/>
            <person name="Nguyen T."/>
            <person name="Pegot-Espagnet P."/>
            <person name="Pouilly N."/>
            <person name="Raftis F."/>
            <person name="Sallet E."/>
            <person name="Schiex T."/>
            <person name="Thomas J."/>
            <person name="Vandecasteele C."/>
            <person name="Vares D."/>
            <person name="Vear F."/>
            <person name="Vautrin S."/>
            <person name="Crespi M."/>
            <person name="Mangin B."/>
            <person name="Burke J.M."/>
            <person name="Salse J."/>
            <person name="Munos S."/>
            <person name="Vincourt P."/>
            <person name="Rieseberg L.H."/>
            <person name="Langlade N.B."/>
        </authorList>
    </citation>
    <scope>NUCLEOTIDE SEQUENCE [LARGE SCALE GENOMIC DNA]</scope>
    <source>
        <strain evidence="3">cv. SF193</strain>
        <tissue evidence="1">Leaves</tissue>
    </source>
</reference>
<protein>
    <submittedName>
        <fullName evidence="2">Uncharacterized protein</fullName>
    </submittedName>
</protein>
<organism evidence="2 3">
    <name type="scientific">Helianthus annuus</name>
    <name type="common">Common sunflower</name>
    <dbReference type="NCBI Taxonomy" id="4232"/>
    <lineage>
        <taxon>Eukaryota</taxon>
        <taxon>Viridiplantae</taxon>
        <taxon>Streptophyta</taxon>
        <taxon>Embryophyta</taxon>
        <taxon>Tracheophyta</taxon>
        <taxon>Spermatophyta</taxon>
        <taxon>Magnoliopsida</taxon>
        <taxon>eudicotyledons</taxon>
        <taxon>Gunneridae</taxon>
        <taxon>Pentapetalae</taxon>
        <taxon>asterids</taxon>
        <taxon>campanulids</taxon>
        <taxon>Asterales</taxon>
        <taxon>Asteraceae</taxon>
        <taxon>Asteroideae</taxon>
        <taxon>Heliantheae alliance</taxon>
        <taxon>Heliantheae</taxon>
        <taxon>Helianthus</taxon>
    </lineage>
</organism>
<accession>A0A251S9V5</accession>
<evidence type="ECO:0000313" key="3">
    <source>
        <dbReference type="Proteomes" id="UP000215914"/>
    </source>
</evidence>
<reference evidence="1" key="3">
    <citation type="submission" date="2020-06" db="EMBL/GenBank/DDBJ databases">
        <title>Helianthus annuus Genome sequencing and assembly Release 2.</title>
        <authorList>
            <person name="Gouzy J."/>
            <person name="Langlade N."/>
            <person name="Munos S."/>
        </authorList>
    </citation>
    <scope>NUCLEOTIDE SEQUENCE</scope>
    <source>
        <tissue evidence="1">Leaves</tissue>
    </source>
</reference>
<evidence type="ECO:0000313" key="2">
    <source>
        <dbReference type="EMBL" id="OTF95331.1"/>
    </source>
</evidence>
<keyword evidence="3" id="KW-1185">Reference proteome</keyword>
<reference evidence="2" key="2">
    <citation type="submission" date="2017-02" db="EMBL/GenBank/DDBJ databases">
        <title>Sunflower complete genome.</title>
        <authorList>
            <person name="Langlade N."/>
            <person name="Munos S."/>
        </authorList>
    </citation>
    <scope>NUCLEOTIDE SEQUENCE [LARGE SCALE GENOMIC DNA]</scope>
    <source>
        <tissue evidence="2">Leaves</tissue>
    </source>
</reference>
<dbReference type="EMBL" id="MNCJ02000330">
    <property type="protein sequence ID" value="KAF5764720.1"/>
    <property type="molecule type" value="Genomic_DNA"/>
</dbReference>
<name>A0A251S9V5_HELAN</name>
<gene>
    <name evidence="2" type="ORF">HannXRQ_Chr15g0481911</name>
    <name evidence="1" type="ORF">HanXRQr2_Chr15g0695331</name>
</gene>
<sequence>MCCRRICIQDLLEKVKSLKNLEQKEQKLKIFNLLFVQKGSYIHHMHQAQTRLRSHVIETQQK</sequence>
<dbReference type="EMBL" id="CM007904">
    <property type="protein sequence ID" value="OTF95331.1"/>
    <property type="molecule type" value="Genomic_DNA"/>
</dbReference>
<dbReference type="AlphaFoldDB" id="A0A251S9V5"/>
<dbReference type="InParanoid" id="A0A251S9V5"/>
<dbReference type="Proteomes" id="UP000215914">
    <property type="component" value="Chromosome 15"/>
</dbReference>